<name>A0A173VHW8_9FIRM</name>
<dbReference type="CDD" id="cd18095">
    <property type="entry name" value="SpoU-like_rRNA-MTase"/>
    <property type="match status" value="1"/>
</dbReference>
<reference evidence="6 7" key="1">
    <citation type="submission" date="2015-09" db="EMBL/GenBank/DDBJ databases">
        <authorList>
            <consortium name="Pathogen Informatics"/>
        </authorList>
    </citation>
    <scope>NUCLEOTIDE SEQUENCE [LARGE SCALE GENOMIC DNA]</scope>
    <source>
        <strain evidence="6 7">2789STDY5834960</strain>
    </source>
</reference>
<dbReference type="RefSeq" id="WP_055195456.1">
    <property type="nucleotide sequence ID" value="NZ_CABIYH010000026.1"/>
</dbReference>
<feature type="domain" description="MRM3-like substrate binding" evidence="5">
    <location>
        <begin position="7"/>
        <end position="113"/>
    </location>
</feature>
<dbReference type="OrthoDB" id="9785673at2"/>
<sequence length="281" mass="31367">MITSTTNQQMKNLTLLMKKAKARNEQGVFVAEGRKMFLEAPVEWVKQVYVSESFYGTCTQGNMQDCMESCTPKHGEEKLNRKVLERLNETGYEIVSDNVFKSVSDTQTPQGILCVIKKPEYALEEMLKGEQTHLLILESIQDPGNLGTMVRTGEGAGITGVIMNQTTVDLFNPKTIRSTMGSIYRVPFFVTKDLPGTISSLKEQQVNVYAAHLKGMLSYDEPDYKKKTAFLIGNEGNGLSDEIADLADTYIKIPMQGQVESLNAAISASLLMYETGRQRRH</sequence>
<comment type="similarity">
    <text evidence="1">Belongs to the class IV-like SAM-binding methyltransferase superfamily. RNA methyltransferase TrmH family.</text>
</comment>
<dbReference type="PANTHER" id="PTHR43191:SF2">
    <property type="entry name" value="RRNA METHYLTRANSFERASE 3, MITOCHONDRIAL"/>
    <property type="match status" value="1"/>
</dbReference>
<keyword evidence="2 6" id="KW-0489">Methyltransferase</keyword>
<evidence type="ECO:0000259" key="5">
    <source>
        <dbReference type="Pfam" id="PF22435"/>
    </source>
</evidence>
<dbReference type="EMBL" id="CYXZ01000026">
    <property type="protein sequence ID" value="CUN26783.1"/>
    <property type="molecule type" value="Genomic_DNA"/>
</dbReference>
<dbReference type="SUPFAM" id="SSF55315">
    <property type="entry name" value="L30e-like"/>
    <property type="match status" value="1"/>
</dbReference>
<gene>
    <name evidence="6" type="ORF">ERS852572_03021</name>
</gene>
<dbReference type="EC" id="2.1.1.-" evidence="6"/>
<dbReference type="InterPro" id="IPR001537">
    <property type="entry name" value="SpoU_MeTrfase"/>
</dbReference>
<evidence type="ECO:0000259" key="4">
    <source>
        <dbReference type="Pfam" id="PF00588"/>
    </source>
</evidence>
<dbReference type="InterPro" id="IPR029026">
    <property type="entry name" value="tRNA_m1G_MTases_N"/>
</dbReference>
<dbReference type="GO" id="GO:0032259">
    <property type="term" value="P:methylation"/>
    <property type="evidence" value="ECO:0007669"/>
    <property type="project" value="UniProtKB-KW"/>
</dbReference>
<organism evidence="6 7">
    <name type="scientific">Roseburia intestinalis</name>
    <dbReference type="NCBI Taxonomy" id="166486"/>
    <lineage>
        <taxon>Bacteria</taxon>
        <taxon>Bacillati</taxon>
        <taxon>Bacillota</taxon>
        <taxon>Clostridia</taxon>
        <taxon>Lachnospirales</taxon>
        <taxon>Lachnospiraceae</taxon>
        <taxon>Roseburia</taxon>
    </lineage>
</organism>
<dbReference type="GO" id="GO:0006396">
    <property type="term" value="P:RNA processing"/>
    <property type="evidence" value="ECO:0007669"/>
    <property type="project" value="InterPro"/>
</dbReference>
<keyword evidence="3 6" id="KW-0808">Transferase</keyword>
<protein>
    <submittedName>
        <fullName evidence="6">Putative TrmH family tRNA/rRNA methyltransferase</fullName>
        <ecNumber evidence="6">2.1.1.-</ecNumber>
    </submittedName>
</protein>
<dbReference type="PaxDb" id="166486-ERS852572_03021"/>
<feature type="domain" description="tRNA/rRNA methyltransferase SpoU type" evidence="4">
    <location>
        <begin position="134"/>
        <end position="273"/>
    </location>
</feature>
<dbReference type="PANTHER" id="PTHR43191">
    <property type="entry name" value="RRNA METHYLTRANSFERASE 3"/>
    <property type="match status" value="1"/>
</dbReference>
<dbReference type="Gene3D" id="3.30.1330.30">
    <property type="match status" value="1"/>
</dbReference>
<dbReference type="InterPro" id="IPR053888">
    <property type="entry name" value="MRM3-like_sub_bind"/>
</dbReference>
<dbReference type="Proteomes" id="UP000095350">
    <property type="component" value="Unassembled WGS sequence"/>
</dbReference>
<evidence type="ECO:0000313" key="7">
    <source>
        <dbReference type="Proteomes" id="UP000095350"/>
    </source>
</evidence>
<dbReference type="STRING" id="166486.ERS852572_03021"/>
<dbReference type="Pfam" id="PF22435">
    <property type="entry name" value="MRM3-like_sub_bind"/>
    <property type="match status" value="1"/>
</dbReference>
<dbReference type="AlphaFoldDB" id="A0A173VHW8"/>
<evidence type="ECO:0000256" key="2">
    <source>
        <dbReference type="ARBA" id="ARBA00022603"/>
    </source>
</evidence>
<dbReference type="Pfam" id="PF00588">
    <property type="entry name" value="SpoU_methylase"/>
    <property type="match status" value="1"/>
</dbReference>
<evidence type="ECO:0000256" key="3">
    <source>
        <dbReference type="ARBA" id="ARBA00022679"/>
    </source>
</evidence>
<evidence type="ECO:0000256" key="1">
    <source>
        <dbReference type="ARBA" id="ARBA00007228"/>
    </source>
</evidence>
<dbReference type="GO" id="GO:0003723">
    <property type="term" value="F:RNA binding"/>
    <property type="evidence" value="ECO:0007669"/>
    <property type="project" value="InterPro"/>
</dbReference>
<dbReference type="Gene3D" id="3.40.1280.10">
    <property type="match status" value="1"/>
</dbReference>
<proteinExistence type="inferred from homology"/>
<accession>A0A173VHW8</accession>
<dbReference type="InterPro" id="IPR051259">
    <property type="entry name" value="rRNA_Methyltransferase"/>
</dbReference>
<dbReference type="GO" id="GO:0008173">
    <property type="term" value="F:RNA methyltransferase activity"/>
    <property type="evidence" value="ECO:0007669"/>
    <property type="project" value="InterPro"/>
</dbReference>
<dbReference type="SUPFAM" id="SSF75217">
    <property type="entry name" value="alpha/beta knot"/>
    <property type="match status" value="1"/>
</dbReference>
<evidence type="ECO:0000313" key="6">
    <source>
        <dbReference type="EMBL" id="CUN26783.1"/>
    </source>
</evidence>
<dbReference type="InterPro" id="IPR029028">
    <property type="entry name" value="Alpha/beta_knot_MTases"/>
</dbReference>
<dbReference type="InterPro" id="IPR029064">
    <property type="entry name" value="Ribosomal_eL30-like_sf"/>
</dbReference>